<feature type="compositionally biased region" description="Low complexity" evidence="4">
    <location>
        <begin position="139"/>
        <end position="162"/>
    </location>
</feature>
<feature type="compositionally biased region" description="Polar residues" evidence="4">
    <location>
        <begin position="94"/>
        <end position="113"/>
    </location>
</feature>
<dbReference type="SUPFAM" id="SSF54160">
    <property type="entry name" value="Chromo domain-like"/>
    <property type="match status" value="2"/>
</dbReference>
<accession>A0A4Z0YFC1</accession>
<dbReference type="AlphaFoldDB" id="A0A4Z0YFC1"/>
<dbReference type="InterPro" id="IPR000953">
    <property type="entry name" value="Chromo/chromo_shadow_dom"/>
</dbReference>
<organism evidence="6 7">
    <name type="scientific">Xylaria hypoxylon</name>
    <dbReference type="NCBI Taxonomy" id="37992"/>
    <lineage>
        <taxon>Eukaryota</taxon>
        <taxon>Fungi</taxon>
        <taxon>Dikarya</taxon>
        <taxon>Ascomycota</taxon>
        <taxon>Pezizomycotina</taxon>
        <taxon>Sordariomycetes</taxon>
        <taxon>Xylariomycetidae</taxon>
        <taxon>Xylariales</taxon>
        <taxon>Xylariaceae</taxon>
        <taxon>Xylaria</taxon>
    </lineage>
</organism>
<dbReference type="Proteomes" id="UP000297716">
    <property type="component" value="Unassembled WGS sequence"/>
</dbReference>
<evidence type="ECO:0000256" key="3">
    <source>
        <dbReference type="ARBA" id="ARBA00023242"/>
    </source>
</evidence>
<dbReference type="GO" id="GO:0005634">
    <property type="term" value="C:nucleus"/>
    <property type="evidence" value="ECO:0007669"/>
    <property type="project" value="UniProtKB-SubCell"/>
</dbReference>
<feature type="region of interest" description="Disordered" evidence="4">
    <location>
        <begin position="1"/>
        <end position="228"/>
    </location>
</feature>
<feature type="compositionally biased region" description="Basic and acidic residues" evidence="4">
    <location>
        <begin position="163"/>
        <end position="174"/>
    </location>
</feature>
<feature type="domain" description="Chromo" evidence="5">
    <location>
        <begin position="304"/>
        <end position="357"/>
    </location>
</feature>
<dbReference type="STRING" id="37992.A0A4Z0YFC1"/>
<feature type="compositionally biased region" description="Basic and acidic residues" evidence="4">
    <location>
        <begin position="189"/>
        <end position="204"/>
    </location>
</feature>
<dbReference type="CDD" id="cd00024">
    <property type="entry name" value="CD_CSD"/>
    <property type="match status" value="2"/>
</dbReference>
<reference evidence="6 7" key="1">
    <citation type="submission" date="2019-03" db="EMBL/GenBank/DDBJ databases">
        <title>Draft genome sequence of Xylaria hypoxylon DSM 108379, a ubiquitous saprotrophic-parasitic fungi on hardwood.</title>
        <authorList>
            <person name="Buettner E."/>
            <person name="Leonhardt S."/>
            <person name="Gebauer A.M."/>
            <person name="Liers C."/>
            <person name="Hofrichter M."/>
            <person name="Kellner H."/>
        </authorList>
    </citation>
    <scope>NUCLEOTIDE SEQUENCE [LARGE SCALE GENOMIC DNA]</scope>
    <source>
        <strain evidence="6 7">DSM 108379</strain>
    </source>
</reference>
<dbReference type="Gene3D" id="2.40.50.40">
    <property type="match status" value="2"/>
</dbReference>
<dbReference type="PROSITE" id="PS50013">
    <property type="entry name" value="CHROMO_2"/>
    <property type="match status" value="2"/>
</dbReference>
<comment type="subcellular location">
    <subcellularLocation>
        <location evidence="1">Nucleus</location>
    </subcellularLocation>
</comment>
<keyword evidence="7" id="KW-1185">Reference proteome</keyword>
<name>A0A4Z0YFC1_9PEZI</name>
<feature type="compositionally biased region" description="Polar residues" evidence="4">
    <location>
        <begin position="54"/>
        <end position="83"/>
    </location>
</feature>
<dbReference type="GO" id="GO:0006338">
    <property type="term" value="P:chromatin remodeling"/>
    <property type="evidence" value="ECO:0007669"/>
    <property type="project" value="UniProtKB-ARBA"/>
</dbReference>
<keyword evidence="3" id="KW-0539">Nucleus</keyword>
<comment type="caution">
    <text evidence="6">The sequence shown here is derived from an EMBL/GenBank/DDBJ whole genome shotgun (WGS) entry which is preliminary data.</text>
</comment>
<evidence type="ECO:0000313" key="7">
    <source>
        <dbReference type="Proteomes" id="UP000297716"/>
    </source>
</evidence>
<evidence type="ECO:0000313" key="6">
    <source>
        <dbReference type="EMBL" id="TGJ82754.1"/>
    </source>
</evidence>
<evidence type="ECO:0000256" key="2">
    <source>
        <dbReference type="ARBA" id="ARBA00011353"/>
    </source>
</evidence>
<dbReference type="EMBL" id="SKBN01000116">
    <property type="protein sequence ID" value="TGJ82754.1"/>
    <property type="molecule type" value="Genomic_DNA"/>
</dbReference>
<evidence type="ECO:0000256" key="4">
    <source>
        <dbReference type="SAM" id="MobiDB-lite"/>
    </source>
</evidence>
<dbReference type="Pfam" id="PF00385">
    <property type="entry name" value="Chromo"/>
    <property type="match status" value="2"/>
</dbReference>
<feature type="compositionally biased region" description="Acidic residues" evidence="4">
    <location>
        <begin position="38"/>
        <end position="48"/>
    </location>
</feature>
<dbReference type="PANTHER" id="PTHR22812">
    <property type="entry name" value="CHROMOBOX PROTEIN"/>
    <property type="match status" value="1"/>
</dbReference>
<feature type="domain" description="Chromo" evidence="5">
    <location>
        <begin position="230"/>
        <end position="283"/>
    </location>
</feature>
<dbReference type="InterPro" id="IPR016197">
    <property type="entry name" value="Chromo-like_dom_sf"/>
</dbReference>
<dbReference type="InterPro" id="IPR023780">
    <property type="entry name" value="Chromo_domain"/>
</dbReference>
<gene>
    <name evidence="6" type="ORF">E0Z10_g6004</name>
</gene>
<dbReference type="InterPro" id="IPR051219">
    <property type="entry name" value="Heterochromatin_chromo-domain"/>
</dbReference>
<dbReference type="SMART" id="SM00298">
    <property type="entry name" value="CHROMO"/>
    <property type="match status" value="2"/>
</dbReference>
<comment type="subunit">
    <text evidence="2">Component of the NuA4 histone acetyltransferase complex.</text>
</comment>
<proteinExistence type="predicted"/>
<dbReference type="OrthoDB" id="433924at2759"/>
<evidence type="ECO:0000256" key="1">
    <source>
        <dbReference type="ARBA" id="ARBA00004123"/>
    </source>
</evidence>
<evidence type="ECO:0000259" key="5">
    <source>
        <dbReference type="PROSITE" id="PS50013"/>
    </source>
</evidence>
<sequence length="378" mass="42003">MAALLNFWNSPTKPKRAPVNGTSSDAKGTKRKAKTDPYEDMDDDDDDIIPARKTPTSQRTARSRLSSATPGSSTRPARSSLPSSGKRRPGRPSLKSQQGDVPDTVTVSKTAAESNLARAKAPDAARVQPDSLVPEAPMGGLELLGNNTTGAPASSAPKPQAKPADEPPPQDKGKLKQAVTRSTQQAQGEEEKNKREKQKEKENVEQDQEQEPQEQREKEEEEEEDIREEHEIEKLLKHRMAGDRSGAVELLVQWAGEGEQDATWETEEEIQQDAEEVLYEYWNAQGGRISALFHKPKNAPPEIYHVFKVLRHEKKNRGGFQFEVQWVGHSAARADTTMEAETKLKNIAPELLDEYWESVGGRASHLAPRGRAKKPRTE</sequence>
<protein>
    <recommendedName>
        <fullName evidence="5">Chromo domain-containing protein</fullName>
    </recommendedName>
</protein>